<dbReference type="Proteomes" id="UP000015106">
    <property type="component" value="Unassembled WGS sequence"/>
</dbReference>
<dbReference type="EnsemblPlants" id="TuG1812S0000385500.01.T02">
    <property type="protein sequence ID" value="TuG1812S0000385500.01.T02"/>
    <property type="gene ID" value="TuG1812S0000385500.01"/>
</dbReference>
<dbReference type="Gramene" id="TuG1812S0000385500.01.T02">
    <property type="protein sequence ID" value="TuG1812S0000385500.01.T02"/>
    <property type="gene ID" value="TuG1812S0000385500.01"/>
</dbReference>
<protein>
    <submittedName>
        <fullName evidence="2">Uncharacterized protein</fullName>
    </submittedName>
</protein>
<evidence type="ECO:0000313" key="3">
    <source>
        <dbReference type="Proteomes" id="UP000015106"/>
    </source>
</evidence>
<accession>A0A8R7VAI5</accession>
<evidence type="ECO:0000313" key="2">
    <source>
        <dbReference type="EnsemblPlants" id="TuG1812S0000385500.01.T02"/>
    </source>
</evidence>
<dbReference type="AlphaFoldDB" id="A0A8R7VAI5"/>
<feature type="compositionally biased region" description="Basic and acidic residues" evidence="1">
    <location>
        <begin position="98"/>
        <end position="108"/>
    </location>
</feature>
<reference evidence="3" key="1">
    <citation type="journal article" date="2013" name="Nature">
        <title>Draft genome of the wheat A-genome progenitor Triticum urartu.</title>
        <authorList>
            <person name="Ling H.Q."/>
            <person name="Zhao S."/>
            <person name="Liu D."/>
            <person name="Wang J."/>
            <person name="Sun H."/>
            <person name="Zhang C."/>
            <person name="Fan H."/>
            <person name="Li D."/>
            <person name="Dong L."/>
            <person name="Tao Y."/>
            <person name="Gao C."/>
            <person name="Wu H."/>
            <person name="Li Y."/>
            <person name="Cui Y."/>
            <person name="Guo X."/>
            <person name="Zheng S."/>
            <person name="Wang B."/>
            <person name="Yu K."/>
            <person name="Liang Q."/>
            <person name="Yang W."/>
            <person name="Lou X."/>
            <person name="Chen J."/>
            <person name="Feng M."/>
            <person name="Jian J."/>
            <person name="Zhang X."/>
            <person name="Luo G."/>
            <person name="Jiang Y."/>
            <person name="Liu J."/>
            <person name="Wang Z."/>
            <person name="Sha Y."/>
            <person name="Zhang B."/>
            <person name="Wu H."/>
            <person name="Tang D."/>
            <person name="Shen Q."/>
            <person name="Xue P."/>
            <person name="Zou S."/>
            <person name="Wang X."/>
            <person name="Liu X."/>
            <person name="Wang F."/>
            <person name="Yang Y."/>
            <person name="An X."/>
            <person name="Dong Z."/>
            <person name="Zhang K."/>
            <person name="Zhang X."/>
            <person name="Luo M.C."/>
            <person name="Dvorak J."/>
            <person name="Tong Y."/>
            <person name="Wang J."/>
            <person name="Yang H."/>
            <person name="Li Z."/>
            <person name="Wang D."/>
            <person name="Zhang A."/>
            <person name="Wang J."/>
        </authorList>
    </citation>
    <scope>NUCLEOTIDE SEQUENCE</scope>
    <source>
        <strain evidence="3">cv. G1812</strain>
    </source>
</reference>
<name>A0A8R7VAI5_TRIUA</name>
<feature type="region of interest" description="Disordered" evidence="1">
    <location>
        <begin position="1"/>
        <end position="108"/>
    </location>
</feature>
<sequence>TTISCFSARTLAAAPPQEPGKGSDDPVCPSSSSNPATSKEEISSDGEGEAGVHLHQARVGRRHGVLLREAQEPSPDHGEARVQEVRPPRQQARPLHGGQDEVSARVFA</sequence>
<evidence type="ECO:0000256" key="1">
    <source>
        <dbReference type="SAM" id="MobiDB-lite"/>
    </source>
</evidence>
<feature type="compositionally biased region" description="Basic and acidic residues" evidence="1">
    <location>
        <begin position="69"/>
        <end position="87"/>
    </location>
</feature>
<proteinExistence type="predicted"/>
<organism evidence="2 3">
    <name type="scientific">Triticum urartu</name>
    <name type="common">Red wild einkorn</name>
    <name type="synonym">Crithodium urartu</name>
    <dbReference type="NCBI Taxonomy" id="4572"/>
    <lineage>
        <taxon>Eukaryota</taxon>
        <taxon>Viridiplantae</taxon>
        <taxon>Streptophyta</taxon>
        <taxon>Embryophyta</taxon>
        <taxon>Tracheophyta</taxon>
        <taxon>Spermatophyta</taxon>
        <taxon>Magnoliopsida</taxon>
        <taxon>Liliopsida</taxon>
        <taxon>Poales</taxon>
        <taxon>Poaceae</taxon>
        <taxon>BOP clade</taxon>
        <taxon>Pooideae</taxon>
        <taxon>Triticodae</taxon>
        <taxon>Triticeae</taxon>
        <taxon>Triticinae</taxon>
        <taxon>Triticum</taxon>
    </lineage>
</organism>
<reference evidence="2" key="2">
    <citation type="submission" date="2022-06" db="UniProtKB">
        <authorList>
            <consortium name="EnsemblPlants"/>
        </authorList>
    </citation>
    <scope>IDENTIFICATION</scope>
</reference>
<keyword evidence="3" id="KW-1185">Reference proteome</keyword>
<feature type="compositionally biased region" description="Basic residues" evidence="1">
    <location>
        <begin position="55"/>
        <end position="65"/>
    </location>
</feature>